<organism evidence="1 2">
    <name type="scientific">Photobacterium angustum (strain S14 / CCUG 15956)</name>
    <name type="common">Vibrio sp. (strain S14 / CCUG 15956)</name>
    <dbReference type="NCBI Taxonomy" id="314292"/>
    <lineage>
        <taxon>Bacteria</taxon>
        <taxon>Pseudomonadati</taxon>
        <taxon>Pseudomonadota</taxon>
        <taxon>Gammaproteobacteria</taxon>
        <taxon>Vibrionales</taxon>
        <taxon>Vibrionaceae</taxon>
        <taxon>Photobacterium</taxon>
    </lineage>
</organism>
<dbReference type="Proteomes" id="UP000001603">
    <property type="component" value="Unassembled WGS sequence"/>
</dbReference>
<comment type="caution">
    <text evidence="1">The sequence shown here is derived from an EMBL/GenBank/DDBJ whole genome shotgun (WGS) entry which is preliminary data.</text>
</comment>
<sequence>MQPEKTAKLCPSISPKIAKTIRQKPKMSWRFNGTISINHTLRKIDIKIPVFKKVKVLLMLDIGKLKYLAISPITIPVTIINEPVSAYDKKLIHVRRLRFVFVIAKPENVLIENNVMNAINSYYIEL</sequence>
<evidence type="ECO:0000313" key="2">
    <source>
        <dbReference type="Proteomes" id="UP000001603"/>
    </source>
</evidence>
<dbReference type="EMBL" id="AAOJ01000002">
    <property type="protein sequence ID" value="EAS65223.1"/>
    <property type="molecule type" value="Genomic_DNA"/>
</dbReference>
<name>Q1ZRV4_PHOAS</name>
<evidence type="ECO:0000313" key="1">
    <source>
        <dbReference type="EMBL" id="EAS65223.1"/>
    </source>
</evidence>
<dbReference type="HOGENOM" id="CLU_1979460_0_0_6"/>
<dbReference type="AlphaFoldDB" id="Q1ZRV4"/>
<protein>
    <submittedName>
        <fullName evidence="1">Uncharacterized protein</fullName>
    </submittedName>
</protein>
<gene>
    <name evidence="1" type="ORF">VAS14_05868</name>
</gene>
<proteinExistence type="predicted"/>
<reference evidence="1 2" key="1">
    <citation type="journal article" date="2009" name="Proc. Natl. Acad. Sci. U.S.A.">
        <title>The genomic basis of trophic strategy in marine bacteria.</title>
        <authorList>
            <person name="Lauro F.M."/>
            <person name="McDougald D."/>
            <person name="Thomas T."/>
            <person name="Williams T.J."/>
            <person name="Egan S."/>
            <person name="Rice S."/>
            <person name="DeMaere M.Z."/>
            <person name="Ting L."/>
            <person name="Ertan H."/>
            <person name="Johnson J."/>
            <person name="Ferriera S."/>
            <person name="Lapidus A."/>
            <person name="Anderson I."/>
            <person name="Kyrpides N."/>
            <person name="Munk A.C."/>
            <person name="Detter C."/>
            <person name="Han C.S."/>
            <person name="Brown M.V."/>
            <person name="Robb F.T."/>
            <person name="Kjelleberg S."/>
            <person name="Cavicchioli R."/>
        </authorList>
    </citation>
    <scope>NUCLEOTIDE SEQUENCE [LARGE SCALE GENOMIC DNA]</scope>
    <source>
        <strain evidence="1 2">S14</strain>
    </source>
</reference>
<accession>Q1ZRV4</accession>